<accession>A0A6J6EFI9</accession>
<organism evidence="3">
    <name type="scientific">freshwater metagenome</name>
    <dbReference type="NCBI Taxonomy" id="449393"/>
    <lineage>
        <taxon>unclassified sequences</taxon>
        <taxon>metagenomes</taxon>
        <taxon>ecological metagenomes</taxon>
    </lineage>
</organism>
<dbReference type="PANTHER" id="PTHR45947">
    <property type="entry name" value="SULFOQUINOVOSYL TRANSFERASE SQD2"/>
    <property type="match status" value="1"/>
</dbReference>
<dbReference type="Gene3D" id="3.40.50.2000">
    <property type="entry name" value="Glycogen Phosphorylase B"/>
    <property type="match status" value="2"/>
</dbReference>
<name>A0A6J6EFI9_9ZZZZ</name>
<dbReference type="Pfam" id="PF00534">
    <property type="entry name" value="Glycos_transf_1"/>
    <property type="match status" value="1"/>
</dbReference>
<evidence type="ECO:0000259" key="2">
    <source>
        <dbReference type="Pfam" id="PF13439"/>
    </source>
</evidence>
<dbReference type="Pfam" id="PF13439">
    <property type="entry name" value="Glyco_transf_4"/>
    <property type="match status" value="1"/>
</dbReference>
<dbReference type="CDD" id="cd03814">
    <property type="entry name" value="GT4-like"/>
    <property type="match status" value="1"/>
</dbReference>
<gene>
    <name evidence="3" type="ORF">UFOPK1684_00774</name>
</gene>
<dbReference type="AlphaFoldDB" id="A0A6J6EFI9"/>
<dbReference type="SUPFAM" id="SSF53756">
    <property type="entry name" value="UDP-Glycosyltransferase/glycogen phosphorylase"/>
    <property type="match status" value="1"/>
</dbReference>
<dbReference type="InterPro" id="IPR028098">
    <property type="entry name" value="Glyco_trans_4-like_N"/>
</dbReference>
<feature type="domain" description="Glycosyltransferase subfamily 4-like N-terminal" evidence="2">
    <location>
        <begin position="14"/>
        <end position="174"/>
    </location>
</feature>
<dbReference type="EMBL" id="CAEZTM010000030">
    <property type="protein sequence ID" value="CAB4571838.1"/>
    <property type="molecule type" value="Genomic_DNA"/>
</dbReference>
<evidence type="ECO:0000259" key="1">
    <source>
        <dbReference type="Pfam" id="PF00534"/>
    </source>
</evidence>
<feature type="domain" description="Glycosyl transferase family 1" evidence="1">
    <location>
        <begin position="195"/>
        <end position="343"/>
    </location>
</feature>
<dbReference type="PANTHER" id="PTHR45947:SF3">
    <property type="entry name" value="SULFOQUINOVOSYL TRANSFERASE SQD2"/>
    <property type="match status" value="1"/>
</dbReference>
<proteinExistence type="predicted"/>
<reference evidence="3" key="1">
    <citation type="submission" date="2020-05" db="EMBL/GenBank/DDBJ databases">
        <authorList>
            <person name="Chiriac C."/>
            <person name="Salcher M."/>
            <person name="Ghai R."/>
            <person name="Kavagutti S V."/>
        </authorList>
    </citation>
    <scope>NUCLEOTIDE SEQUENCE</scope>
</reference>
<evidence type="ECO:0000313" key="3">
    <source>
        <dbReference type="EMBL" id="CAB4571838.1"/>
    </source>
</evidence>
<sequence>MKVAIVTESFLPSINGVTNSVLRVIDTLLASGHQLLVVAPTSEEPSYRGVPVIKSPSVILGGFPVAIPTPFVSAALDRFAPDLIHVAAPFWLGGEAIAYGHRRGIPTVAIYQTDVAGYMKRYGLDFATPILDALTASIHKLATLNLAPTQDGVDRLRGLGISSVDIWGRGVDLELFSPERRAATPVQGLRRQWAPHGERIVGYVGRLAPEKQVGRLIEVCGIPGTRIVIVGDGLDRQELEDRFTGYPVIFTGRLSGDELANAYAAMDVFVHAGTEETFGQTIQEAHASGLPVIAPSMGGQRHLIHHGIDGYLVDHTRWGAFREGVQTLVDDADLLRTMSRAAYLAVADKSWERNNQELLAHYESVLATSASALVAA</sequence>
<dbReference type="InterPro" id="IPR001296">
    <property type="entry name" value="Glyco_trans_1"/>
</dbReference>
<protein>
    <submittedName>
        <fullName evidence="3">Unannotated protein</fullName>
    </submittedName>
</protein>
<dbReference type="GO" id="GO:0016758">
    <property type="term" value="F:hexosyltransferase activity"/>
    <property type="evidence" value="ECO:0007669"/>
    <property type="project" value="TreeGrafter"/>
</dbReference>
<dbReference type="InterPro" id="IPR050194">
    <property type="entry name" value="Glycosyltransferase_grp1"/>
</dbReference>